<keyword evidence="2" id="KW-0963">Cytoplasm</keyword>
<dbReference type="SUPFAM" id="SSF117281">
    <property type="entry name" value="Kelch motif"/>
    <property type="match status" value="1"/>
</dbReference>
<dbReference type="Gene3D" id="2.120.10.80">
    <property type="entry name" value="Kelch-type beta propeller"/>
    <property type="match status" value="2"/>
</dbReference>
<comment type="subcellular location">
    <subcellularLocation>
        <location evidence="1">Cytoplasm</location>
        <location evidence="1">Cytoskeleton</location>
        <location evidence="1">Cilium axoneme</location>
    </subcellularLocation>
</comment>
<dbReference type="GO" id="GO:0005930">
    <property type="term" value="C:axoneme"/>
    <property type="evidence" value="ECO:0007669"/>
    <property type="project" value="UniProtKB-SubCell"/>
</dbReference>
<dbReference type="Pfam" id="PF24667">
    <property type="entry name" value="MORN_DRC7"/>
    <property type="match status" value="1"/>
</dbReference>
<evidence type="ECO:0000256" key="4">
    <source>
        <dbReference type="ARBA" id="ARBA00022737"/>
    </source>
</evidence>
<evidence type="ECO:0008006" key="11">
    <source>
        <dbReference type="Google" id="ProtNLM"/>
    </source>
</evidence>
<dbReference type="InterPro" id="IPR032675">
    <property type="entry name" value="LRR_dom_sf"/>
</dbReference>
<feature type="domain" description="CEP76/DRC7 peptidase-like" evidence="7">
    <location>
        <begin position="731"/>
        <end position="808"/>
    </location>
</feature>
<dbReference type="InterPro" id="IPR033551">
    <property type="entry name" value="DRC7/lobo"/>
</dbReference>
<dbReference type="InterPro" id="IPR056292">
    <property type="entry name" value="DRC7_C"/>
</dbReference>
<feature type="compositionally biased region" description="Low complexity" evidence="6">
    <location>
        <begin position="825"/>
        <end position="834"/>
    </location>
</feature>
<protein>
    <recommendedName>
        <fullName evidence="11">Dynein regulatory complex subunit 7</fullName>
    </recommendedName>
</protein>
<keyword evidence="3" id="KW-0433">Leucine-rich repeat</keyword>
<dbReference type="Pfam" id="PF24681">
    <property type="entry name" value="Kelch_KLHDC2_KLHL20_DRC7"/>
    <property type="match status" value="1"/>
</dbReference>
<evidence type="ECO:0000259" key="9">
    <source>
        <dbReference type="Pfam" id="PF24671"/>
    </source>
</evidence>
<dbReference type="InterPro" id="IPR056291">
    <property type="entry name" value="MORN_DRC7"/>
</dbReference>
<dbReference type="GO" id="GO:0048870">
    <property type="term" value="P:cell motility"/>
    <property type="evidence" value="ECO:0007669"/>
    <property type="project" value="TreeGrafter"/>
</dbReference>
<dbReference type="Pfam" id="PF24671">
    <property type="entry name" value="DRC7_C"/>
    <property type="match status" value="1"/>
</dbReference>
<evidence type="ECO:0000259" key="8">
    <source>
        <dbReference type="Pfam" id="PF24667"/>
    </source>
</evidence>
<dbReference type="SUPFAM" id="SSF52075">
    <property type="entry name" value="Outer arm dynein light chain 1"/>
    <property type="match status" value="1"/>
</dbReference>
<feature type="domain" description="Dynein regulatory complex subunit 7 C-terminal" evidence="9">
    <location>
        <begin position="1252"/>
        <end position="1359"/>
    </location>
</feature>
<keyword evidence="5" id="KW-0206">Cytoskeleton</keyword>
<evidence type="ECO:0000256" key="3">
    <source>
        <dbReference type="ARBA" id="ARBA00022614"/>
    </source>
</evidence>
<evidence type="ECO:0000256" key="5">
    <source>
        <dbReference type="ARBA" id="ARBA00023212"/>
    </source>
</evidence>
<evidence type="ECO:0000256" key="1">
    <source>
        <dbReference type="ARBA" id="ARBA00004430"/>
    </source>
</evidence>
<name>A0A7S0IAJ0_MICPS</name>
<dbReference type="InterPro" id="IPR006652">
    <property type="entry name" value="Kelch_1"/>
</dbReference>
<evidence type="ECO:0000256" key="6">
    <source>
        <dbReference type="SAM" id="MobiDB-lite"/>
    </source>
</evidence>
<dbReference type="PANTHER" id="PTHR35249:SF2">
    <property type="entry name" value="DYNEIN REGULATORY COMPLEX SUBUNIT 7"/>
    <property type="match status" value="1"/>
</dbReference>
<dbReference type="InterPro" id="IPR015915">
    <property type="entry name" value="Kelch-typ_b-propeller"/>
</dbReference>
<dbReference type="GO" id="GO:0031514">
    <property type="term" value="C:motile cilium"/>
    <property type="evidence" value="ECO:0007669"/>
    <property type="project" value="TreeGrafter"/>
</dbReference>
<evidence type="ECO:0000256" key="2">
    <source>
        <dbReference type="ARBA" id="ARBA00022490"/>
    </source>
</evidence>
<gene>
    <name evidence="10" type="ORF">MCOM1403_LOCUS3107</name>
</gene>
<proteinExistence type="predicted"/>
<dbReference type="InterPro" id="IPR056290">
    <property type="entry name" value="CEPT76/DRC7_peptidase-like_dom"/>
</dbReference>
<dbReference type="PANTHER" id="PTHR35249">
    <property type="entry name" value="DYNEIN REGULATORY COMPLEX SUBUNIT 7"/>
    <property type="match status" value="1"/>
</dbReference>
<dbReference type="SMART" id="SM00369">
    <property type="entry name" value="LRR_TYP"/>
    <property type="match status" value="2"/>
</dbReference>
<feature type="region of interest" description="Disordered" evidence="6">
    <location>
        <begin position="363"/>
        <end position="399"/>
    </location>
</feature>
<dbReference type="SMART" id="SM00612">
    <property type="entry name" value="Kelch"/>
    <property type="match status" value="2"/>
</dbReference>
<feature type="region of interest" description="Disordered" evidence="6">
    <location>
        <begin position="825"/>
        <end position="878"/>
    </location>
</feature>
<feature type="domain" description="Dynein regulatory complex subunit 7 MORN" evidence="8">
    <location>
        <begin position="914"/>
        <end position="1209"/>
    </location>
</feature>
<dbReference type="Gene3D" id="3.80.10.10">
    <property type="entry name" value="Ribonuclease Inhibitor"/>
    <property type="match status" value="1"/>
</dbReference>
<reference evidence="10" key="1">
    <citation type="submission" date="2021-01" db="EMBL/GenBank/DDBJ databases">
        <authorList>
            <person name="Corre E."/>
            <person name="Pelletier E."/>
            <person name="Niang G."/>
            <person name="Scheremetjew M."/>
            <person name="Finn R."/>
            <person name="Kale V."/>
            <person name="Holt S."/>
            <person name="Cochrane G."/>
            <person name="Meng A."/>
            <person name="Brown T."/>
            <person name="Cohen L."/>
        </authorList>
    </citation>
    <scope>NUCLEOTIDE SEQUENCE</scope>
    <source>
        <strain evidence="10">CCMP1723</strain>
    </source>
</reference>
<dbReference type="Pfam" id="PF24656">
    <property type="entry name" value="CEPT76_peptidase"/>
    <property type="match status" value="1"/>
</dbReference>
<organism evidence="10">
    <name type="scientific">Micromonas pusilla</name>
    <name type="common">Picoplanktonic green alga</name>
    <name type="synonym">Chromulina pusilla</name>
    <dbReference type="NCBI Taxonomy" id="38833"/>
    <lineage>
        <taxon>Eukaryota</taxon>
        <taxon>Viridiplantae</taxon>
        <taxon>Chlorophyta</taxon>
        <taxon>Mamiellophyceae</taxon>
        <taxon>Mamiellales</taxon>
        <taxon>Mamiellaceae</taxon>
        <taxon>Micromonas</taxon>
    </lineage>
</organism>
<keyword evidence="4" id="KW-0677">Repeat</keyword>
<dbReference type="InterPro" id="IPR003591">
    <property type="entry name" value="Leu-rich_rpt_typical-subtyp"/>
</dbReference>
<evidence type="ECO:0000313" key="10">
    <source>
        <dbReference type="EMBL" id="CAD8515682.1"/>
    </source>
</evidence>
<accession>A0A7S0IAJ0</accession>
<feature type="compositionally biased region" description="Acidic residues" evidence="6">
    <location>
        <begin position="368"/>
        <end position="385"/>
    </location>
</feature>
<feature type="compositionally biased region" description="Low complexity" evidence="6">
    <location>
        <begin position="841"/>
        <end position="853"/>
    </location>
</feature>
<dbReference type="EMBL" id="HBEQ01003982">
    <property type="protein sequence ID" value="CAD8515682.1"/>
    <property type="molecule type" value="Transcribed_RNA"/>
</dbReference>
<evidence type="ECO:0000259" key="7">
    <source>
        <dbReference type="Pfam" id="PF24656"/>
    </source>
</evidence>
<sequence>MENLRVLDLSNCQLATLPDTVSGLVSLTRLEVNNNMFKTLPPSMGRLENLKDLDCRYNLLQEPEKSKAEGPVRGYLEYLKEEEERIIQEEIERLKPVATEVGNYLEYRMKLEDEGPLLRSRHSTTCGANHMYVFGGLLSHKGCKTNELFVTNLDRMVWMKKNPGGERPVERDGHCAVFDSNRKKLLVFGGRDAEKKRLNDLFQYDPETDRWTRLSPDGEQPAPRESASMAQLDEDTLVLFGGKGAGARFNDFWFLDLKRLEWTQAATKGDAPSPRQDAAICACDGKIYLHAGQDNFVRNDLYELDVSNREEMHWTLVNTVGRPPPSCHSHLLHCIDGKLYIAGGFDELGGQIIKFYSLDLDPSAKPADEEEEGSEGEAEAEEEEPAAVPEPVTAHDGEPVEIKPKWGELDSEIEFNQNRSVGFSTDDQIVMLQVGSKAMGIEASALPEHTYWDVLKLANVLDLHELEIDSEDDRPVNQKKIRVEHTTISAGKDLPSAVRQGFVSISGAEARMLEHVSDFHAQYVEYYPDRFHLLLDPPNECGVRKFVCTTVRPSKLSFTELYDLEPCARFIADYLEYEPLENPIMPPESIPSPYTVLGTWKAGDSFDFSIALCSLLIGVGYDAYVCMGYAPKEITENDQTRDTCPLLEREAVAAAAAAEDALKTPHKKKAAPSKYKIKEPTNLTCKIDEMLLAEEVAKTTPPESKESEAPEKYLTQRPNLATAEDKYNGRRVHAWVLVRAGSREMAETVFIEPTTARKYPINASPYLGLEYLWNHSNFWVNIQPGTIRQVPAIKILDTNLKDTTKWEPVRAGVEEIEIPVVVEDAEQEAATGEATTEDGDAGTAETEAPTTPGLDTNVDNAAKARKSMTDAEDVNEEGDVGISPEIDVEATLEMPASWLPKMVIAQEDFDTTCPRGHKTTRYHRCIHELFAVFGSCSRWDGLVEKLCTFSDDACKNKSEERETFRRRKDKLCERIVRHSDETKIERFEHGSAYGIKEIREIPDVERKTYFYVSSRAADQLETRYEVFGKRLTETFSGRDDHMVYRSIVYDPEGTARAIEEARAKAEADAAAAAASGPAKRRPKKVKFEEPPPVIAKMTQKFELPVNSAVPPHQCVSKRVFDIANESIRVDYHHGSGFITTTQKWFYKDGTSSITLVNPKDPKPTEIEIQEEFHALCVTEKSIASEIRDVEREIKDIVMNRAKEEMAIDLLSPYFDISRIKTAEESDDEEEAEQDAGFDYLEPYIPPIIPGHDLTVSEASEAKDGCLNALKERLIDRANIIKGRLDREDAALVKRRNAFERDRDVMTPAEEEEFNRACEESTFKINILNQRLERHEEISKRRFLELDAKLRADPRLAALL</sequence>